<organism evidence="4 5">
    <name type="scientific">Vicingus serpentipes</name>
    <dbReference type="NCBI Taxonomy" id="1926625"/>
    <lineage>
        <taxon>Bacteria</taxon>
        <taxon>Pseudomonadati</taxon>
        <taxon>Bacteroidota</taxon>
        <taxon>Flavobacteriia</taxon>
        <taxon>Flavobacteriales</taxon>
        <taxon>Vicingaceae</taxon>
        <taxon>Vicingus</taxon>
    </lineage>
</organism>
<feature type="repeat" description="TPR" evidence="1">
    <location>
        <begin position="256"/>
        <end position="289"/>
    </location>
</feature>
<feature type="repeat" description="TPR" evidence="1">
    <location>
        <begin position="139"/>
        <end position="172"/>
    </location>
</feature>
<keyword evidence="1" id="KW-0802">TPR repeat</keyword>
<protein>
    <submittedName>
        <fullName evidence="4">Tetratricopeptide repeat protein</fullName>
    </submittedName>
</protein>
<dbReference type="SMART" id="SM00028">
    <property type="entry name" value="TPR"/>
    <property type="match status" value="6"/>
</dbReference>
<dbReference type="AlphaFoldDB" id="A0A5C6RU03"/>
<dbReference type="InterPro" id="IPR011990">
    <property type="entry name" value="TPR-like_helical_dom_sf"/>
</dbReference>
<accession>A0A5C6RU03</accession>
<dbReference type="Pfam" id="PF13424">
    <property type="entry name" value="TPR_12"/>
    <property type="match status" value="2"/>
</dbReference>
<dbReference type="RefSeq" id="WP_147101165.1">
    <property type="nucleotide sequence ID" value="NZ_VOOS01000004.1"/>
</dbReference>
<keyword evidence="2" id="KW-1133">Transmembrane helix</keyword>
<dbReference type="InterPro" id="IPR036457">
    <property type="entry name" value="PPM-type-like_dom_sf"/>
</dbReference>
<comment type="caution">
    <text evidence="4">The sequence shown here is derived from an EMBL/GenBank/DDBJ whole genome shotgun (WGS) entry which is preliminary data.</text>
</comment>
<dbReference type="Proteomes" id="UP000321721">
    <property type="component" value="Unassembled WGS sequence"/>
</dbReference>
<dbReference type="InterPro" id="IPR001932">
    <property type="entry name" value="PPM-type_phosphatase-like_dom"/>
</dbReference>
<reference evidence="4 5" key="1">
    <citation type="submission" date="2019-08" db="EMBL/GenBank/DDBJ databases">
        <title>Genome of Vicingus serpentipes NCIMB 15042.</title>
        <authorList>
            <person name="Bowman J.P."/>
        </authorList>
    </citation>
    <scope>NUCLEOTIDE SEQUENCE [LARGE SCALE GENOMIC DNA]</scope>
    <source>
        <strain evidence="4 5">NCIMB 15042</strain>
    </source>
</reference>
<name>A0A5C6RU03_9FLAO</name>
<dbReference type="InterPro" id="IPR019734">
    <property type="entry name" value="TPR_rpt"/>
</dbReference>
<sequence>MLPIIGLGQDYADKNYYLVDSLDLTQLSEEDKQLIVESLKIFHLANDDTSKVYALSNICENMSHDDWSKYQFYQYQIIKEGLKKNNSLEVNDKLTASLSGALNNLGIIYEIKGDVKKAINCYKKSISIDKKRNDKKGVAFTLNNLGFVYDKQGDIPKALEIYHQSLKFLEENKDKYGMGVTLNNIGLIYKYQGDSSKALEYLNRSLKLREELGDKSEMANALNNIGLVYGVSDKALEIHKKSLQLRQEAGDKYGSAFSYINIGNIYLLQGEALKAIDFFQKSLDLRKEIGDKSGIAISLSHIGRANLALGNTNEAKINLENSLKIAQELGYPTEIQSASELLSKVYEEKSEYSKSLKMYKLFIQMRDSLNNEESQKATAKQQAKYEYEKQKVLDDAKHDKQLAIEKEAKAKQKIITYSIALGLFLVGIFLLVVFNRLKVTRKQKGIIEKQKAEVELAHSELEEKNQEIMDSITYAKRIQNAILPPLKVVKEYLQDSFILYKPKDIVAGDFYWLESVSPTGNKKDTAILFAAADCTGHGVPGAMVSVVCNNGLNRSVREYGLTDPGKILNKTREIVIAEFEKSEDEVKDGMDIALCSLEGSTLKYAGANNPLWIIRNGEIIETKADKQPIGKFDELLPYTTHIFELQKGDSIYIFSDGYVDQFGGEKGKKFKAKAFRELLLSIQNEPMEEQKTIIDENFENWRGNLEQIDDVCVIGVKI</sequence>
<dbReference type="Gene3D" id="1.25.40.10">
    <property type="entry name" value="Tetratricopeptide repeat domain"/>
    <property type="match status" value="2"/>
</dbReference>
<dbReference type="Gene3D" id="3.60.40.10">
    <property type="entry name" value="PPM-type phosphatase domain"/>
    <property type="match status" value="1"/>
</dbReference>
<keyword evidence="2" id="KW-0812">Transmembrane</keyword>
<evidence type="ECO:0000313" key="4">
    <source>
        <dbReference type="EMBL" id="TXB64832.1"/>
    </source>
</evidence>
<feature type="repeat" description="TPR" evidence="1">
    <location>
        <begin position="179"/>
        <end position="212"/>
    </location>
</feature>
<dbReference type="Pfam" id="PF00515">
    <property type="entry name" value="TPR_1"/>
    <property type="match status" value="1"/>
</dbReference>
<keyword evidence="5" id="KW-1185">Reference proteome</keyword>
<evidence type="ECO:0000313" key="5">
    <source>
        <dbReference type="Proteomes" id="UP000321721"/>
    </source>
</evidence>
<dbReference type="PROSITE" id="PS50005">
    <property type="entry name" value="TPR"/>
    <property type="match status" value="4"/>
</dbReference>
<proteinExistence type="predicted"/>
<dbReference type="OrthoDB" id="9763484at2"/>
<dbReference type="SUPFAM" id="SSF48452">
    <property type="entry name" value="TPR-like"/>
    <property type="match status" value="2"/>
</dbReference>
<dbReference type="PANTHER" id="PTHR10098">
    <property type="entry name" value="RAPSYN-RELATED"/>
    <property type="match status" value="1"/>
</dbReference>
<feature type="transmembrane region" description="Helical" evidence="2">
    <location>
        <begin position="414"/>
        <end position="434"/>
    </location>
</feature>
<evidence type="ECO:0000256" key="1">
    <source>
        <dbReference type="PROSITE-ProRule" id="PRU00339"/>
    </source>
</evidence>
<dbReference type="SMART" id="SM00331">
    <property type="entry name" value="PP2C_SIG"/>
    <property type="match status" value="1"/>
</dbReference>
<dbReference type="EMBL" id="VOOS01000004">
    <property type="protein sequence ID" value="TXB64832.1"/>
    <property type="molecule type" value="Genomic_DNA"/>
</dbReference>
<evidence type="ECO:0000259" key="3">
    <source>
        <dbReference type="SMART" id="SM00331"/>
    </source>
</evidence>
<dbReference type="PANTHER" id="PTHR10098:SF108">
    <property type="entry name" value="TETRATRICOPEPTIDE REPEAT PROTEIN 28"/>
    <property type="match status" value="1"/>
</dbReference>
<feature type="domain" description="PPM-type phosphatase" evidence="3">
    <location>
        <begin position="491"/>
        <end position="718"/>
    </location>
</feature>
<feature type="repeat" description="TPR" evidence="1">
    <location>
        <begin position="99"/>
        <end position="132"/>
    </location>
</feature>
<keyword evidence="2" id="KW-0472">Membrane</keyword>
<dbReference type="Pfam" id="PF07228">
    <property type="entry name" value="SpoIIE"/>
    <property type="match status" value="1"/>
</dbReference>
<gene>
    <name evidence="4" type="ORF">FRY74_10295</name>
</gene>
<evidence type="ECO:0000256" key="2">
    <source>
        <dbReference type="SAM" id="Phobius"/>
    </source>
</evidence>